<dbReference type="InterPro" id="IPR005151">
    <property type="entry name" value="Tail-specific_protease"/>
</dbReference>
<evidence type="ECO:0000256" key="6">
    <source>
        <dbReference type="ARBA" id="ARBA00066637"/>
    </source>
</evidence>
<evidence type="ECO:0000256" key="7">
    <source>
        <dbReference type="RuleBase" id="RU004404"/>
    </source>
</evidence>
<evidence type="ECO:0000256" key="8">
    <source>
        <dbReference type="SAM" id="Phobius"/>
    </source>
</evidence>
<keyword evidence="8" id="KW-1133">Transmembrane helix</keyword>
<dbReference type="FunFam" id="2.30.42.10:FF:000063">
    <property type="entry name" value="Peptidase, S41 family"/>
    <property type="match status" value="1"/>
</dbReference>
<dbReference type="PROSITE" id="PS50106">
    <property type="entry name" value="PDZ"/>
    <property type="match status" value="1"/>
</dbReference>
<organism evidence="10 11">
    <name type="scientific">Peribacillus simplex</name>
    <dbReference type="NCBI Taxonomy" id="1478"/>
    <lineage>
        <taxon>Bacteria</taxon>
        <taxon>Bacillati</taxon>
        <taxon>Bacillota</taxon>
        <taxon>Bacilli</taxon>
        <taxon>Bacillales</taxon>
        <taxon>Bacillaceae</taxon>
        <taxon>Peribacillus</taxon>
    </lineage>
</organism>
<accession>A0A109N2W3</accession>
<dbReference type="InterPro" id="IPR002477">
    <property type="entry name" value="Peptidoglycan-bd-like"/>
</dbReference>
<dbReference type="Pfam" id="PF22694">
    <property type="entry name" value="CtpB_N-like"/>
    <property type="match status" value="1"/>
</dbReference>
<keyword evidence="8" id="KW-0812">Transmembrane</keyword>
<dbReference type="Gene3D" id="1.10.101.10">
    <property type="entry name" value="PGBD-like superfamily/PGBD"/>
    <property type="match status" value="1"/>
</dbReference>
<dbReference type="EMBL" id="LNNH01000004">
    <property type="protein sequence ID" value="KWW22460.1"/>
    <property type="molecule type" value="Genomic_DNA"/>
</dbReference>
<dbReference type="InterPro" id="IPR055210">
    <property type="entry name" value="CtpA/B_N"/>
</dbReference>
<dbReference type="GO" id="GO:0004252">
    <property type="term" value="F:serine-type endopeptidase activity"/>
    <property type="evidence" value="ECO:0007669"/>
    <property type="project" value="UniProtKB-EC"/>
</dbReference>
<dbReference type="CDD" id="cd07560">
    <property type="entry name" value="Peptidase_S41_CPP"/>
    <property type="match status" value="1"/>
</dbReference>
<dbReference type="GO" id="GO:0030288">
    <property type="term" value="C:outer membrane-bounded periplasmic space"/>
    <property type="evidence" value="ECO:0007669"/>
    <property type="project" value="TreeGrafter"/>
</dbReference>
<comment type="caution">
    <text evidence="10">The sequence shown here is derived from an EMBL/GenBank/DDBJ whole genome shotgun (WGS) entry which is preliminary data.</text>
</comment>
<sequence>MMNESGEASVEEENQEQPKEAGKFIKIKKFTFIMGIFLLIFLTAGITTIALTFGDEKVESLAPDKHSEFEKLFSTYDTIKDNYYKDIDEDKLVDGAINGMIKSLDDPYSAYMDKKEASSFHESISSSFEGIGAEIQEQDGHIMVVSPIKGSPAEKAGIKPNDIVMSVDGKSVKGLSSSEAVLKIRGEKGTKVNLTISRAGETDPIEFTIKRDTIPIETVYAEMLDDGVAKIQVTSFSEHTVEELKSSLKEMSKKDMKGVVLDLRGNPGGLLDQAIDMASLFIPNGEVVLQVENRSGKKEVYKSNNDGTLKKVPVVVLIDDGSASASEIVAAAVRESADIPLVGVKSFGKGTVQTAEDFDDGSNFKYTAAKWLTPEGNWIHKKGIKPDIEVKLPDYASLPYISPDKELKVSDSSSEVKAAEKMLKEAGHDPGKIDGFFDEETANAVKAFQRDQKIKETGVIKDDTTVKLMEVIRDKILENDTQLKKAVEVVKKDIK</sequence>
<dbReference type="SUPFAM" id="SSF52096">
    <property type="entry name" value="ClpP/crotonase"/>
    <property type="match status" value="1"/>
</dbReference>
<dbReference type="SMART" id="SM00228">
    <property type="entry name" value="PDZ"/>
    <property type="match status" value="1"/>
</dbReference>
<dbReference type="CDD" id="cd06782">
    <property type="entry name" value="cpPDZ_CPP-like"/>
    <property type="match status" value="1"/>
</dbReference>
<dbReference type="SUPFAM" id="SSF50156">
    <property type="entry name" value="PDZ domain-like"/>
    <property type="match status" value="1"/>
</dbReference>
<dbReference type="SUPFAM" id="SSF47090">
    <property type="entry name" value="PGBD-like"/>
    <property type="match status" value="1"/>
</dbReference>
<protein>
    <recommendedName>
        <fullName evidence="6">C-terminal processing peptidase</fullName>
        <ecNumber evidence="6">3.4.21.102</ecNumber>
    </recommendedName>
</protein>
<dbReference type="RefSeq" id="WP_061140506.1">
    <property type="nucleotide sequence ID" value="NZ_LNNH01000004.1"/>
</dbReference>
<dbReference type="Pfam" id="PF03572">
    <property type="entry name" value="Peptidase_S41"/>
    <property type="match status" value="1"/>
</dbReference>
<evidence type="ECO:0000256" key="4">
    <source>
        <dbReference type="ARBA" id="ARBA00022825"/>
    </source>
</evidence>
<name>A0A109N2W3_9BACI</name>
<proteinExistence type="inferred from homology"/>
<dbReference type="NCBIfam" id="TIGR00225">
    <property type="entry name" value="prc"/>
    <property type="match status" value="1"/>
</dbReference>
<dbReference type="Pfam" id="PF01471">
    <property type="entry name" value="PG_binding_1"/>
    <property type="match status" value="1"/>
</dbReference>
<evidence type="ECO:0000313" key="11">
    <source>
        <dbReference type="Proteomes" id="UP000064189"/>
    </source>
</evidence>
<dbReference type="Pfam" id="PF13180">
    <property type="entry name" value="PDZ_2"/>
    <property type="match status" value="1"/>
</dbReference>
<keyword evidence="2 7" id="KW-0645">Protease</keyword>
<gene>
    <name evidence="10" type="ORF">AS888_12755</name>
</gene>
<comment type="similarity">
    <text evidence="1 7">Belongs to the peptidase S41A family.</text>
</comment>
<feature type="domain" description="PDZ" evidence="9">
    <location>
        <begin position="117"/>
        <end position="185"/>
    </location>
</feature>
<dbReference type="InterPro" id="IPR036034">
    <property type="entry name" value="PDZ_sf"/>
</dbReference>
<dbReference type="InterPro" id="IPR004447">
    <property type="entry name" value="Peptidase_S41A"/>
</dbReference>
<dbReference type="SMART" id="SM00245">
    <property type="entry name" value="TSPc"/>
    <property type="match status" value="1"/>
</dbReference>
<reference evidence="10 11" key="1">
    <citation type="submission" date="2015-11" db="EMBL/GenBank/DDBJ databases">
        <title>Genome Sequence of Bacillus simplex strain VanAntwerpen2.</title>
        <authorList>
            <person name="Couger M.B."/>
        </authorList>
    </citation>
    <scope>NUCLEOTIDE SEQUENCE [LARGE SCALE GENOMIC DNA]</scope>
    <source>
        <strain evidence="10 11">VanAntwerpen02</strain>
    </source>
</reference>
<dbReference type="InterPro" id="IPR001478">
    <property type="entry name" value="PDZ"/>
</dbReference>
<dbReference type="AlphaFoldDB" id="A0A109N2W3"/>
<keyword evidence="11" id="KW-1185">Reference proteome</keyword>
<keyword evidence="8" id="KW-0472">Membrane</keyword>
<keyword evidence="3 7" id="KW-0378">Hydrolase</keyword>
<evidence type="ECO:0000256" key="1">
    <source>
        <dbReference type="ARBA" id="ARBA00009179"/>
    </source>
</evidence>
<dbReference type="InterPro" id="IPR029045">
    <property type="entry name" value="ClpP/crotonase-like_dom_sf"/>
</dbReference>
<dbReference type="Gene3D" id="3.90.226.10">
    <property type="entry name" value="2-enoyl-CoA Hydratase, Chain A, domain 1"/>
    <property type="match status" value="1"/>
</dbReference>
<dbReference type="PANTHER" id="PTHR32060:SF30">
    <property type="entry name" value="CARBOXY-TERMINAL PROCESSING PROTEASE CTPA"/>
    <property type="match status" value="1"/>
</dbReference>
<evidence type="ECO:0000259" key="9">
    <source>
        <dbReference type="PROSITE" id="PS50106"/>
    </source>
</evidence>
<dbReference type="Gene3D" id="3.30.750.44">
    <property type="match status" value="1"/>
</dbReference>
<dbReference type="EC" id="3.4.21.102" evidence="6"/>
<evidence type="ECO:0000313" key="10">
    <source>
        <dbReference type="EMBL" id="KWW22460.1"/>
    </source>
</evidence>
<comment type="catalytic activity">
    <reaction evidence="5">
        <text>The enzyme shows specific recognition of a C-terminal tripeptide, Xaa-Yaa-Zaa, in which Xaa is preferably Ala or Leu, Yaa is preferably Ala or Tyr, and Zaa is preferably Ala, but then cleaves at a variable distance from the C-terminus. A typical cleavage is -Ala-Ala-|-Arg-Ala-Ala-Lys-Glu-Asn-Tyr-Ala-Leu-Ala-Ala.</text>
        <dbReference type="EC" id="3.4.21.102"/>
    </reaction>
</comment>
<dbReference type="PANTHER" id="PTHR32060">
    <property type="entry name" value="TAIL-SPECIFIC PROTEASE"/>
    <property type="match status" value="1"/>
</dbReference>
<dbReference type="Proteomes" id="UP000064189">
    <property type="component" value="Unassembled WGS sequence"/>
</dbReference>
<dbReference type="GO" id="GO:0007165">
    <property type="term" value="P:signal transduction"/>
    <property type="evidence" value="ECO:0007669"/>
    <property type="project" value="TreeGrafter"/>
</dbReference>
<evidence type="ECO:0000256" key="5">
    <source>
        <dbReference type="ARBA" id="ARBA00051784"/>
    </source>
</evidence>
<dbReference type="InterPro" id="IPR036366">
    <property type="entry name" value="PGBDSf"/>
</dbReference>
<keyword evidence="4 7" id="KW-0720">Serine protease</keyword>
<dbReference type="Gene3D" id="2.30.42.10">
    <property type="match status" value="1"/>
</dbReference>
<dbReference type="GO" id="GO:0006508">
    <property type="term" value="P:proteolysis"/>
    <property type="evidence" value="ECO:0007669"/>
    <property type="project" value="UniProtKB-KW"/>
</dbReference>
<dbReference type="InterPro" id="IPR036365">
    <property type="entry name" value="PGBD-like_sf"/>
</dbReference>
<feature type="transmembrane region" description="Helical" evidence="8">
    <location>
        <begin position="30"/>
        <end position="53"/>
    </location>
</feature>
<evidence type="ECO:0000256" key="2">
    <source>
        <dbReference type="ARBA" id="ARBA00022670"/>
    </source>
</evidence>
<evidence type="ECO:0000256" key="3">
    <source>
        <dbReference type="ARBA" id="ARBA00022801"/>
    </source>
</evidence>
<dbReference type="FunFam" id="3.30.750.44:FF:000001">
    <property type="entry name" value="S41 family peptidase"/>
    <property type="match status" value="1"/>
</dbReference>